<keyword evidence="2" id="KW-0472">Membrane</keyword>
<dbReference type="AlphaFoldDB" id="A0A6N4V3D6"/>
<reference evidence="3 4" key="1">
    <citation type="journal article" date="2019" name="Emerg. Microbes Infect.">
        <title>Comprehensive subspecies identification of 175 nontuberculous mycobacteria species based on 7547 genomic profiles.</title>
        <authorList>
            <person name="Matsumoto Y."/>
            <person name="Kinjo T."/>
            <person name="Motooka D."/>
            <person name="Nabeya D."/>
            <person name="Jung N."/>
            <person name="Uechi K."/>
            <person name="Horii T."/>
            <person name="Iida T."/>
            <person name="Fujita J."/>
            <person name="Nakamura S."/>
        </authorList>
    </citation>
    <scope>NUCLEOTIDE SEQUENCE [LARGE SCALE GENOMIC DNA]</scope>
    <source>
        <strain evidence="3 4">JCM 12272</strain>
        <plasmid evidence="3">pJCM12272</plasmid>
    </source>
</reference>
<feature type="transmembrane region" description="Helical" evidence="2">
    <location>
        <begin position="77"/>
        <end position="98"/>
    </location>
</feature>
<name>A0A6N4V3D6_9MYCO</name>
<dbReference type="Proteomes" id="UP000466906">
    <property type="component" value="Plasmid pJCM12272"/>
</dbReference>
<keyword evidence="4" id="KW-1185">Reference proteome</keyword>
<keyword evidence="2" id="KW-0812">Transmembrane</keyword>
<evidence type="ECO:0000313" key="4">
    <source>
        <dbReference type="Proteomes" id="UP000466906"/>
    </source>
</evidence>
<sequence length="326" mass="35226">MSAGGNTPPRPEDDHWLLARWGALHVFLALLFSGLLVHYAVKYHWNALDTIAAIVALCALFVAFVSLLRRVPFPPRYFAAALSLCLVVSVVLATSIWVSQPQNDLDKPTGAGSPGEQEACVDPTTGFTTPWGPDRPLIERGTGTGPAFNNAMNHYRNFPSDDGRQTVIEANDAEFIGYGGYSVEQNVHDGGTYRVRMRPVNTGAPGNGQTAAQNVVARLVSPECASTQFRVVGTLTSSNAVPDVVWSSVTFRADRPFRMVLSERPSKACFPEVTGHCDNTFGFSQIPDVGRIFSADGLPIGSSGFGGQFAGNSHVEMMIYLTPRFE</sequence>
<dbReference type="KEGG" id="malv:MALV_55390"/>
<proteinExistence type="predicted"/>
<keyword evidence="3" id="KW-0614">Plasmid</keyword>
<dbReference type="EMBL" id="AP022566">
    <property type="protein sequence ID" value="BBX30414.1"/>
    <property type="molecule type" value="Genomic_DNA"/>
</dbReference>
<organism evidence="3 4">
    <name type="scientific">Mycolicibacterium alvei</name>
    <dbReference type="NCBI Taxonomy" id="67081"/>
    <lineage>
        <taxon>Bacteria</taxon>
        <taxon>Bacillati</taxon>
        <taxon>Actinomycetota</taxon>
        <taxon>Actinomycetes</taxon>
        <taxon>Mycobacteriales</taxon>
        <taxon>Mycobacteriaceae</taxon>
        <taxon>Mycolicibacterium</taxon>
    </lineage>
</organism>
<gene>
    <name evidence="3" type="ORF">MALV_55390</name>
</gene>
<keyword evidence="2" id="KW-1133">Transmembrane helix</keyword>
<evidence type="ECO:0000313" key="3">
    <source>
        <dbReference type="EMBL" id="BBX30414.1"/>
    </source>
</evidence>
<geneLocation type="plasmid" evidence="3 4">
    <name>pJCM12272</name>
</geneLocation>
<feature type="transmembrane region" description="Helical" evidence="2">
    <location>
        <begin position="47"/>
        <end position="68"/>
    </location>
</feature>
<accession>A0A6N4V3D6</accession>
<feature type="region of interest" description="Disordered" evidence="1">
    <location>
        <begin position="103"/>
        <end position="136"/>
    </location>
</feature>
<evidence type="ECO:0000256" key="2">
    <source>
        <dbReference type="SAM" id="Phobius"/>
    </source>
</evidence>
<feature type="transmembrane region" description="Helical" evidence="2">
    <location>
        <begin position="21"/>
        <end position="41"/>
    </location>
</feature>
<evidence type="ECO:0000256" key="1">
    <source>
        <dbReference type="SAM" id="MobiDB-lite"/>
    </source>
</evidence>
<protein>
    <submittedName>
        <fullName evidence="3">Uncharacterized protein</fullName>
    </submittedName>
</protein>